<comment type="caution">
    <text evidence="2">The sequence shown here is derived from an EMBL/GenBank/DDBJ whole genome shotgun (WGS) entry which is preliminary data.</text>
</comment>
<proteinExistence type="predicted"/>
<sequence length="66" mass="7883">MKDEFPGYFRPTEKKVEEIWRKALFTFDANVLLNLYRYSDETRDEVFKVLQLVEKNSLPPTADPDK</sequence>
<dbReference type="EMBL" id="SNTZ01000008">
    <property type="protein sequence ID" value="THV58164.1"/>
    <property type="molecule type" value="Genomic_DNA"/>
</dbReference>
<protein>
    <recommendedName>
        <fullName evidence="1">PIN like domain-containing protein</fullName>
    </recommendedName>
</protein>
<reference evidence="2 3" key="1">
    <citation type="submission" date="2019-03" db="EMBL/GenBank/DDBJ databases">
        <title>Muricauda SCR12 sp.nov, a marine bacterium isolated from Pacific Ocean:the Okinawa trough.</title>
        <authorList>
            <person name="Liu L."/>
        </authorList>
    </citation>
    <scope>NUCLEOTIDE SEQUENCE [LARGE SCALE GENOMIC DNA]</scope>
    <source>
        <strain evidence="2 3">SCR12</strain>
    </source>
</reference>
<dbReference type="Proteomes" id="UP000310406">
    <property type="component" value="Unassembled WGS sequence"/>
</dbReference>
<organism evidence="2 3">
    <name type="scientific">Flagellimonas alvinocaridis</name>
    <dbReference type="NCBI Taxonomy" id="2530200"/>
    <lineage>
        <taxon>Bacteria</taxon>
        <taxon>Pseudomonadati</taxon>
        <taxon>Bacteroidota</taxon>
        <taxon>Flavobacteriia</taxon>
        <taxon>Flavobacteriales</taxon>
        <taxon>Flavobacteriaceae</taxon>
        <taxon>Flagellimonas</taxon>
    </lineage>
</organism>
<dbReference type="OrthoDB" id="9182727at2"/>
<dbReference type="RefSeq" id="WP_136566973.1">
    <property type="nucleotide sequence ID" value="NZ_SNTZ01000008.1"/>
</dbReference>
<dbReference type="Pfam" id="PF18476">
    <property type="entry name" value="PIN_8"/>
    <property type="match status" value="1"/>
</dbReference>
<evidence type="ECO:0000313" key="2">
    <source>
        <dbReference type="EMBL" id="THV58164.1"/>
    </source>
</evidence>
<dbReference type="InterPro" id="IPR041578">
    <property type="entry name" value="PIN_8"/>
</dbReference>
<evidence type="ECO:0000313" key="3">
    <source>
        <dbReference type="Proteomes" id="UP000310406"/>
    </source>
</evidence>
<accession>A0A4S8RVZ8</accession>
<evidence type="ECO:0000259" key="1">
    <source>
        <dbReference type="Pfam" id="PF18476"/>
    </source>
</evidence>
<name>A0A4S8RVZ8_9FLAO</name>
<gene>
    <name evidence="2" type="ORF">EZV76_12860</name>
</gene>
<dbReference type="AlphaFoldDB" id="A0A4S8RVZ8"/>
<keyword evidence="3" id="KW-1185">Reference proteome</keyword>
<feature type="domain" description="PIN like" evidence="1">
    <location>
        <begin position="24"/>
        <end position="54"/>
    </location>
</feature>